<gene>
    <name evidence="1" type="ORF">SAMN04487906_1566</name>
</gene>
<proteinExistence type="predicted"/>
<reference evidence="1 2" key="1">
    <citation type="submission" date="2016-10" db="EMBL/GenBank/DDBJ databases">
        <authorList>
            <person name="de Groot N.N."/>
        </authorList>
    </citation>
    <scope>NUCLEOTIDE SEQUENCE [LARGE SCALE GENOMIC DNA]</scope>
    <source>
        <strain evidence="1 2">CGMCC 1.6114</strain>
    </source>
</reference>
<evidence type="ECO:0008006" key="3">
    <source>
        <dbReference type="Google" id="ProtNLM"/>
    </source>
</evidence>
<dbReference type="RefSeq" id="WP_074978049.1">
    <property type="nucleotide sequence ID" value="NZ_FPAG01000004.1"/>
</dbReference>
<organism evidence="1 2">
    <name type="scientific">Zhouia amylolytica</name>
    <dbReference type="NCBI Taxonomy" id="376730"/>
    <lineage>
        <taxon>Bacteria</taxon>
        <taxon>Pseudomonadati</taxon>
        <taxon>Bacteroidota</taxon>
        <taxon>Flavobacteriia</taxon>
        <taxon>Flavobacteriales</taxon>
        <taxon>Flavobacteriaceae</taxon>
        <taxon>Zhouia</taxon>
    </lineage>
</organism>
<dbReference type="EMBL" id="FPAG01000004">
    <property type="protein sequence ID" value="SFS75422.1"/>
    <property type="molecule type" value="Genomic_DNA"/>
</dbReference>
<evidence type="ECO:0000313" key="1">
    <source>
        <dbReference type="EMBL" id="SFS75422.1"/>
    </source>
</evidence>
<name>A0A1I6SEM9_9FLAO</name>
<dbReference type="Proteomes" id="UP000183209">
    <property type="component" value="Unassembled WGS sequence"/>
</dbReference>
<dbReference type="OrthoDB" id="953239at2"/>
<sequence length="132" mass="15347">MKKDFEIPVAKEVIVAIVREWNEEFQCHDWNAYLVNNKDTAIEMVFVTTKGFDNKVKTSVMRHGLGTVQSKSSVKIELIQEDLLKLNNEFFVTFFGLDGVLYERRFLFRKNTINEKATQEIPLLKSRGVLCN</sequence>
<protein>
    <recommendedName>
        <fullName evidence="3">Phenylalanyl-tRNA synthetase subunit alpha</fullName>
    </recommendedName>
</protein>
<evidence type="ECO:0000313" key="2">
    <source>
        <dbReference type="Proteomes" id="UP000183209"/>
    </source>
</evidence>
<dbReference type="AlphaFoldDB" id="A0A1I6SEM9"/>
<accession>A0A1I6SEM9</accession>